<gene>
    <name evidence="1" type="ORF">SINV_04679</name>
</gene>
<feature type="non-terminal residue" evidence="1">
    <location>
        <position position="155"/>
    </location>
</feature>
<dbReference type="HOGENOM" id="CLU_1697725_0_0_1"/>
<name>E9J5N2_SOLIN</name>
<accession>E9J5N2</accession>
<dbReference type="EMBL" id="GL768166">
    <property type="protein sequence ID" value="EFZ11871.1"/>
    <property type="molecule type" value="Genomic_DNA"/>
</dbReference>
<reference evidence="1" key="1">
    <citation type="journal article" date="2011" name="Proc. Natl. Acad. Sci. U.S.A.">
        <title>The genome of the fire ant Solenopsis invicta.</title>
        <authorList>
            <person name="Wurm Y."/>
            <person name="Wang J."/>
            <person name="Riba-Grognuz O."/>
            <person name="Corona M."/>
            <person name="Nygaard S."/>
            <person name="Hunt B.G."/>
            <person name="Ingram K.K."/>
            <person name="Falquet L."/>
            <person name="Nipitwattanaphon M."/>
            <person name="Gotzek D."/>
            <person name="Dijkstra M.B."/>
            <person name="Oettler J."/>
            <person name="Comtesse F."/>
            <person name="Shih C.J."/>
            <person name="Wu W.J."/>
            <person name="Yang C.C."/>
            <person name="Thomas J."/>
            <person name="Beaudoing E."/>
            <person name="Pradervand S."/>
            <person name="Flegel V."/>
            <person name="Cook E.D."/>
            <person name="Fabbretti R."/>
            <person name="Stockinger H."/>
            <person name="Long L."/>
            <person name="Farmerie W.G."/>
            <person name="Oakey J."/>
            <person name="Boomsma J.J."/>
            <person name="Pamilo P."/>
            <person name="Yi S.V."/>
            <person name="Heinze J."/>
            <person name="Goodisman M.A."/>
            <person name="Farinelli L."/>
            <person name="Harshman K."/>
            <person name="Hulo N."/>
            <person name="Cerutti L."/>
            <person name="Xenarios I."/>
            <person name="Shoemaker D."/>
            <person name="Keller L."/>
        </authorList>
    </citation>
    <scope>NUCLEOTIDE SEQUENCE [LARGE SCALE GENOMIC DNA]</scope>
</reference>
<organism>
    <name type="scientific">Solenopsis invicta</name>
    <name type="common">Red imported fire ant</name>
    <name type="synonym">Solenopsis wagneri</name>
    <dbReference type="NCBI Taxonomy" id="13686"/>
    <lineage>
        <taxon>Eukaryota</taxon>
        <taxon>Metazoa</taxon>
        <taxon>Ecdysozoa</taxon>
        <taxon>Arthropoda</taxon>
        <taxon>Hexapoda</taxon>
        <taxon>Insecta</taxon>
        <taxon>Pterygota</taxon>
        <taxon>Neoptera</taxon>
        <taxon>Endopterygota</taxon>
        <taxon>Hymenoptera</taxon>
        <taxon>Apocrita</taxon>
        <taxon>Aculeata</taxon>
        <taxon>Formicoidea</taxon>
        <taxon>Formicidae</taxon>
        <taxon>Myrmicinae</taxon>
        <taxon>Solenopsis</taxon>
    </lineage>
</organism>
<evidence type="ECO:0000313" key="1">
    <source>
        <dbReference type="EMBL" id="EFZ11871.1"/>
    </source>
</evidence>
<proteinExistence type="predicted"/>
<dbReference type="AlphaFoldDB" id="E9J5N2"/>
<sequence>MPYCKPQYNFFSTTKKLQATQNPLESTFKMAAPNKKFKFVDLCYRCLFKEESWNGVQFKIVKEATFKGIQYFKNFYKDNKRYIEDARCDCRYEYEDVNHVVWRCHRYNEERMRIRDILSRKELDRVESVFDILKNEKWEKFGVIFNFIKKLGKII</sequence>
<protein>
    <submittedName>
        <fullName evidence="1">Uncharacterized protein</fullName>
    </submittedName>
</protein>